<organism evidence="1 2">
    <name type="scientific">Mycoemilia scoparia</name>
    <dbReference type="NCBI Taxonomy" id="417184"/>
    <lineage>
        <taxon>Eukaryota</taxon>
        <taxon>Fungi</taxon>
        <taxon>Fungi incertae sedis</taxon>
        <taxon>Zoopagomycota</taxon>
        <taxon>Kickxellomycotina</taxon>
        <taxon>Kickxellomycetes</taxon>
        <taxon>Kickxellales</taxon>
        <taxon>Kickxellaceae</taxon>
        <taxon>Mycoemilia</taxon>
    </lineage>
</organism>
<dbReference type="Proteomes" id="UP001150538">
    <property type="component" value="Unassembled WGS sequence"/>
</dbReference>
<name>A0A9W7ZJJ1_9FUNG</name>
<evidence type="ECO:0000313" key="1">
    <source>
        <dbReference type="EMBL" id="KAJ1909685.1"/>
    </source>
</evidence>
<proteinExistence type="predicted"/>
<dbReference type="EMBL" id="JANBPU010000706">
    <property type="protein sequence ID" value="KAJ1909685.1"/>
    <property type="molecule type" value="Genomic_DNA"/>
</dbReference>
<feature type="non-terminal residue" evidence="1">
    <location>
        <position position="51"/>
    </location>
</feature>
<protein>
    <submittedName>
        <fullName evidence="1">Uncharacterized protein</fullName>
    </submittedName>
</protein>
<comment type="caution">
    <text evidence="1">The sequence shown here is derived from an EMBL/GenBank/DDBJ whole genome shotgun (WGS) entry which is preliminary data.</text>
</comment>
<feature type="non-terminal residue" evidence="1">
    <location>
        <position position="1"/>
    </location>
</feature>
<gene>
    <name evidence="1" type="ORF">H4219_006363</name>
</gene>
<accession>A0A9W7ZJJ1</accession>
<reference evidence="1" key="1">
    <citation type="submission" date="2022-07" db="EMBL/GenBank/DDBJ databases">
        <title>Phylogenomic reconstructions and comparative analyses of Kickxellomycotina fungi.</title>
        <authorList>
            <person name="Reynolds N.K."/>
            <person name="Stajich J.E."/>
            <person name="Barry K."/>
            <person name="Grigoriev I.V."/>
            <person name="Crous P."/>
            <person name="Smith M.E."/>
        </authorList>
    </citation>
    <scope>NUCLEOTIDE SEQUENCE</scope>
    <source>
        <strain evidence="1">NBRC 100468</strain>
    </source>
</reference>
<sequence length="51" mass="6013">QVQKYSNSFGPYCMLRRRNTPAHSVDLIEAELPENMWEIENEDPFDEQIGN</sequence>
<keyword evidence="2" id="KW-1185">Reference proteome</keyword>
<dbReference type="AlphaFoldDB" id="A0A9W7ZJJ1"/>
<evidence type="ECO:0000313" key="2">
    <source>
        <dbReference type="Proteomes" id="UP001150538"/>
    </source>
</evidence>